<dbReference type="EMBL" id="FPCA01000001">
    <property type="protein sequence ID" value="SFU43949.1"/>
    <property type="molecule type" value="Genomic_DNA"/>
</dbReference>
<evidence type="ECO:0000313" key="1">
    <source>
        <dbReference type="EMBL" id="SFU43949.1"/>
    </source>
</evidence>
<evidence type="ECO:0000313" key="2">
    <source>
        <dbReference type="Proteomes" id="UP000182491"/>
    </source>
</evidence>
<keyword evidence="2" id="KW-1185">Reference proteome</keyword>
<protein>
    <submittedName>
        <fullName evidence="1">Uncharacterized protein</fullName>
    </submittedName>
</protein>
<dbReference type="AlphaFoldDB" id="A0A1I7G686"/>
<gene>
    <name evidence="1" type="ORF">SAMN04487941_0752</name>
</gene>
<dbReference type="OrthoDB" id="652507at2"/>
<reference evidence="2" key="1">
    <citation type="submission" date="2016-10" db="EMBL/GenBank/DDBJ databases">
        <authorList>
            <person name="Varghese N."/>
        </authorList>
    </citation>
    <scope>NUCLEOTIDE SEQUENCE [LARGE SCALE GENOMIC DNA]</scope>
    <source>
        <strain evidence="2">DSM 18820</strain>
    </source>
</reference>
<proteinExistence type="predicted"/>
<sequence>MFTINCGRFLASFGVLCCALTSCDTITEISPKETETAQTHVLYTIPEGAHYCDKNTYKEVRTNYIKFEVIFDSSAVYTTALAGNQGDINKLFGLSDCNSSHHTNSARFGWRWYKNQLELLAYTYLNKKWEYRLLGAVPIGKAVACEIKAEGQQYTFSMDGKTVSMPRACDGDMVGYQLYPYFGGDETAPHAITIKIKEQQ</sequence>
<dbReference type="Proteomes" id="UP000182491">
    <property type="component" value="Unassembled WGS sequence"/>
</dbReference>
<organism evidence="1 2">
    <name type="scientific">Pontibacter akesuensis</name>
    <dbReference type="NCBI Taxonomy" id="388950"/>
    <lineage>
        <taxon>Bacteria</taxon>
        <taxon>Pseudomonadati</taxon>
        <taxon>Bacteroidota</taxon>
        <taxon>Cytophagia</taxon>
        <taxon>Cytophagales</taxon>
        <taxon>Hymenobacteraceae</taxon>
        <taxon>Pontibacter</taxon>
    </lineage>
</organism>
<dbReference type="STRING" id="388950.GCA_001611675_03887"/>
<accession>A0A1I7G686</accession>
<dbReference type="RefSeq" id="WP_068839703.1">
    <property type="nucleotide sequence ID" value="NZ_BMXC01000001.1"/>
</dbReference>
<name>A0A1I7G686_9BACT</name>